<dbReference type="Proteomes" id="UP001165283">
    <property type="component" value="Unassembled WGS sequence"/>
</dbReference>
<reference evidence="2" key="1">
    <citation type="submission" date="2021-04" db="EMBL/GenBank/DDBJ databases">
        <title>Pseudonocardia sp. nov., isolated from sandy soil of mangrove forest.</title>
        <authorList>
            <person name="Zan Z."/>
            <person name="Huang R."/>
            <person name="Liu W."/>
        </authorList>
    </citation>
    <scope>NUCLEOTIDE SEQUENCE</scope>
    <source>
        <strain evidence="2">S2-4</strain>
    </source>
</reference>
<organism evidence="2 3">
    <name type="scientific">Pseudonocardia humida</name>
    <dbReference type="NCBI Taxonomy" id="2800819"/>
    <lineage>
        <taxon>Bacteria</taxon>
        <taxon>Bacillati</taxon>
        <taxon>Actinomycetota</taxon>
        <taxon>Actinomycetes</taxon>
        <taxon>Pseudonocardiales</taxon>
        <taxon>Pseudonocardiaceae</taxon>
        <taxon>Pseudonocardia</taxon>
    </lineage>
</organism>
<evidence type="ECO:0000313" key="2">
    <source>
        <dbReference type="EMBL" id="MCO1656235.1"/>
    </source>
</evidence>
<evidence type="ECO:0000256" key="1">
    <source>
        <dbReference type="SAM" id="MobiDB-lite"/>
    </source>
</evidence>
<dbReference type="EMBL" id="JAGSOV010000033">
    <property type="protein sequence ID" value="MCO1656235.1"/>
    <property type="molecule type" value="Genomic_DNA"/>
</dbReference>
<keyword evidence="3" id="KW-1185">Reference proteome</keyword>
<feature type="region of interest" description="Disordered" evidence="1">
    <location>
        <begin position="1"/>
        <end position="27"/>
    </location>
</feature>
<proteinExistence type="predicted"/>
<sequence length="94" mass="10315">MSLLVSTGREPWDPAWPDPDEPAAGPTADAVRRLRLAVVDQEARSRSFGVLIASLRAEADRDTALVDQLDADLRRLRERHSADAARLAELEGGR</sequence>
<protein>
    <submittedName>
        <fullName evidence="2">Uncharacterized protein</fullName>
    </submittedName>
</protein>
<comment type="caution">
    <text evidence="2">The sequence shown here is derived from an EMBL/GenBank/DDBJ whole genome shotgun (WGS) entry which is preliminary data.</text>
</comment>
<evidence type="ECO:0000313" key="3">
    <source>
        <dbReference type="Proteomes" id="UP001165283"/>
    </source>
</evidence>
<gene>
    <name evidence="2" type="ORF">KDL28_14335</name>
</gene>
<accession>A0ABT0ZZQ9</accession>
<name>A0ABT0ZZQ9_9PSEU</name>